<dbReference type="Proteomes" id="UP000199800">
    <property type="component" value="Unassembled WGS sequence"/>
</dbReference>
<name>A0A1I0DER6_9FIRM</name>
<dbReference type="GO" id="GO:0006508">
    <property type="term" value="P:proteolysis"/>
    <property type="evidence" value="ECO:0007669"/>
    <property type="project" value="UniProtKB-KW"/>
</dbReference>
<evidence type="ECO:0000313" key="1">
    <source>
        <dbReference type="EMBL" id="SET30755.1"/>
    </source>
</evidence>
<dbReference type="STRING" id="29364.SAMN04487772_11432"/>
<gene>
    <name evidence="1" type="ORF">SAMN04487772_11432</name>
</gene>
<keyword evidence="1" id="KW-0645">Protease</keyword>
<sequence length="321" mass="36678">MKIVSGLGSVEDYPLLAKAGADEFFCGYVPFSWNEKYGVLSPLNRREVLFYNVQIGTRGDLEILRKMAEYYGVPVKITFNSLCYMPEQYPLIGQIMRECIECGFDVFIVSDPGLLLYIRTIGIPCKIHLSGETAEVNRPMIEFFQKFDIQRIIFHRKNTVEDMKRCMDANKRNGLEFEAFALNEYCHFTGAFCNSLHCDELTHLCKVPYVLGDLKAGKSHLSMCKDLTVTENKEEACEEGYVTGQTGCGLCALKELKEIGVTHLKVVGRGNHTAYMAEDIRQMKRALLLADETESVEEYKRLVKEKLFVGKCMETCYYREK</sequence>
<proteinExistence type="predicted"/>
<keyword evidence="1" id="KW-0378">Hydrolase</keyword>
<reference evidence="1 2" key="1">
    <citation type="submission" date="2016-10" db="EMBL/GenBank/DDBJ databases">
        <authorList>
            <person name="de Groot N.N."/>
        </authorList>
    </citation>
    <scope>NUCLEOTIDE SEQUENCE [LARGE SCALE GENOMIC DNA]</scope>
    <source>
        <strain evidence="1 2">DSM 1801</strain>
    </source>
</reference>
<dbReference type="InterPro" id="IPR001539">
    <property type="entry name" value="Peptidase_U32"/>
</dbReference>
<dbReference type="EMBL" id="FOHN01000014">
    <property type="protein sequence ID" value="SET30755.1"/>
    <property type="molecule type" value="Genomic_DNA"/>
</dbReference>
<dbReference type="InterPro" id="IPR051454">
    <property type="entry name" value="RNA/ubiquinone_mod_enzymes"/>
</dbReference>
<evidence type="ECO:0000313" key="2">
    <source>
        <dbReference type="Proteomes" id="UP000199800"/>
    </source>
</evidence>
<dbReference type="PANTHER" id="PTHR30217:SF10">
    <property type="entry name" value="23S RRNA 5-HYDROXYCYTIDINE C2501 SYNTHASE"/>
    <property type="match status" value="1"/>
</dbReference>
<dbReference type="GO" id="GO:0008233">
    <property type="term" value="F:peptidase activity"/>
    <property type="evidence" value="ECO:0007669"/>
    <property type="project" value="UniProtKB-KW"/>
</dbReference>
<dbReference type="AlphaFoldDB" id="A0A1I0DER6"/>
<accession>A0A1I0DER6</accession>
<organism evidence="1 2">
    <name type="scientific">[Clostridium] polysaccharolyticum</name>
    <dbReference type="NCBI Taxonomy" id="29364"/>
    <lineage>
        <taxon>Bacteria</taxon>
        <taxon>Bacillati</taxon>
        <taxon>Bacillota</taxon>
        <taxon>Clostridia</taxon>
        <taxon>Lachnospirales</taxon>
        <taxon>Lachnospiraceae</taxon>
    </lineage>
</organism>
<keyword evidence="2" id="KW-1185">Reference proteome</keyword>
<dbReference type="OrthoDB" id="1983353at2"/>
<dbReference type="Pfam" id="PF01136">
    <property type="entry name" value="Peptidase_U32"/>
    <property type="match status" value="1"/>
</dbReference>
<dbReference type="RefSeq" id="WP_092478102.1">
    <property type="nucleotide sequence ID" value="NZ_FOHN01000014.1"/>
</dbReference>
<dbReference type="PANTHER" id="PTHR30217">
    <property type="entry name" value="PEPTIDASE U32 FAMILY"/>
    <property type="match status" value="1"/>
</dbReference>
<protein>
    <submittedName>
        <fullName evidence="1">Collagenase-like protease, PrtC family</fullName>
    </submittedName>
</protein>